<proteinExistence type="inferred from homology"/>
<feature type="domain" description="Type I restriction modification DNA specificity" evidence="5">
    <location>
        <begin position="8"/>
        <end position="168"/>
    </location>
</feature>
<dbReference type="Pfam" id="PF01420">
    <property type="entry name" value="Methylase_S"/>
    <property type="match status" value="2"/>
</dbReference>
<protein>
    <submittedName>
        <fullName evidence="6">Restriction endonuclease subunit S</fullName>
    </submittedName>
</protein>
<evidence type="ECO:0000259" key="5">
    <source>
        <dbReference type="Pfam" id="PF01420"/>
    </source>
</evidence>
<organism evidence="6 7">
    <name type="scientific">Tetragenococcus halophilus</name>
    <name type="common">Pediococcus halophilus</name>
    <dbReference type="NCBI Taxonomy" id="51669"/>
    <lineage>
        <taxon>Bacteria</taxon>
        <taxon>Bacillati</taxon>
        <taxon>Bacillota</taxon>
        <taxon>Bacilli</taxon>
        <taxon>Lactobacillales</taxon>
        <taxon>Enterococcaceae</taxon>
        <taxon>Tetragenococcus</taxon>
    </lineage>
</organism>
<dbReference type="AlphaFoldDB" id="A0AB37D4D8"/>
<dbReference type="PANTHER" id="PTHR30408:SF12">
    <property type="entry name" value="TYPE I RESTRICTION ENZYME MJAVIII SPECIFICITY SUBUNIT"/>
    <property type="match status" value="1"/>
</dbReference>
<dbReference type="PANTHER" id="PTHR30408">
    <property type="entry name" value="TYPE-1 RESTRICTION ENZYME ECOKI SPECIFICITY PROTEIN"/>
    <property type="match status" value="1"/>
</dbReference>
<keyword evidence="2" id="KW-0680">Restriction system</keyword>
<evidence type="ECO:0000256" key="1">
    <source>
        <dbReference type="ARBA" id="ARBA00010923"/>
    </source>
</evidence>
<name>A0AB37D4D8_TETHA</name>
<dbReference type="EMBL" id="CP046246">
    <property type="protein sequence ID" value="QGP75900.1"/>
    <property type="molecule type" value="Genomic_DNA"/>
</dbReference>
<feature type="domain" description="Type I restriction modification DNA specificity" evidence="5">
    <location>
        <begin position="198"/>
        <end position="355"/>
    </location>
</feature>
<sequence>MSEKVTEKNKDKKFTETFTNSAEYGIIPQNDFFDKAISNSKNIDNYYIVQNDDFIYNPRISNFAPVGPIKRNKLNKVGIMSPLYYVFRTKNIDLTFLEKFFDTSYWYSFMKLNGDTGARADRFAIKDSVFREMPIPYPSSEEQAKIGNLLKQIDNTIALHQEKLSKLQSLKKAALQSLFPQKNEKEPKVRFANFKEIWKQYKLKDVIESELKGKAKAKDKTNDCKNVYLETNYLNGGEVSYVDVPNDVDEDDVLILWDGSQAGTVYHGYKGALGSTLKAYKPKESGEFMFQYLKKNQQKIYDNYRTPNIPHVVKTFTEDFRIKSTSIIEQRKISSFFKQLDSTINFYQDKLEKLQLLKKSFLQKMFI</sequence>
<comment type="similarity">
    <text evidence="1">Belongs to the type-I restriction system S methylase family.</text>
</comment>
<accession>A0AB37D4D8</accession>
<reference evidence="6 7" key="1">
    <citation type="submission" date="2019-11" db="EMBL/GenBank/DDBJ databases">
        <authorList>
            <person name="Kim E."/>
            <person name="Lee J."/>
            <person name="Jeon K."/>
            <person name="Lee Y."/>
        </authorList>
    </citation>
    <scope>NUCLEOTIDE SEQUENCE [LARGE SCALE GENOMIC DNA]</scope>
    <source>
        <strain evidence="6 7">YJ1</strain>
    </source>
</reference>
<dbReference type="GO" id="GO:0009307">
    <property type="term" value="P:DNA restriction-modification system"/>
    <property type="evidence" value="ECO:0007669"/>
    <property type="project" value="UniProtKB-KW"/>
</dbReference>
<dbReference type="SUPFAM" id="SSF116734">
    <property type="entry name" value="DNA methylase specificity domain"/>
    <property type="match status" value="2"/>
</dbReference>
<dbReference type="GO" id="GO:0003677">
    <property type="term" value="F:DNA binding"/>
    <property type="evidence" value="ECO:0007669"/>
    <property type="project" value="UniProtKB-KW"/>
</dbReference>
<evidence type="ECO:0000313" key="6">
    <source>
        <dbReference type="EMBL" id="QGP75900.1"/>
    </source>
</evidence>
<keyword evidence="6" id="KW-0540">Nuclease</keyword>
<keyword evidence="6" id="KW-0378">Hydrolase</keyword>
<keyword evidence="3" id="KW-0238">DNA-binding</keyword>
<keyword evidence="6" id="KW-0255">Endonuclease</keyword>
<dbReference type="InterPro" id="IPR044946">
    <property type="entry name" value="Restrct_endonuc_typeI_TRD_sf"/>
</dbReference>
<evidence type="ECO:0000256" key="2">
    <source>
        <dbReference type="ARBA" id="ARBA00022747"/>
    </source>
</evidence>
<evidence type="ECO:0000256" key="3">
    <source>
        <dbReference type="ARBA" id="ARBA00023125"/>
    </source>
</evidence>
<feature type="coiled-coil region" evidence="4">
    <location>
        <begin position="337"/>
        <end position="364"/>
    </location>
</feature>
<dbReference type="InterPro" id="IPR000055">
    <property type="entry name" value="Restrct_endonuc_typeI_TRD"/>
</dbReference>
<dbReference type="GO" id="GO:0004519">
    <property type="term" value="F:endonuclease activity"/>
    <property type="evidence" value="ECO:0007669"/>
    <property type="project" value="UniProtKB-KW"/>
</dbReference>
<evidence type="ECO:0000313" key="7">
    <source>
        <dbReference type="Proteomes" id="UP000427886"/>
    </source>
</evidence>
<dbReference type="Gene3D" id="3.90.220.20">
    <property type="entry name" value="DNA methylase specificity domains"/>
    <property type="match status" value="2"/>
</dbReference>
<dbReference type="Proteomes" id="UP000427886">
    <property type="component" value="Chromosome"/>
</dbReference>
<dbReference type="InterPro" id="IPR052021">
    <property type="entry name" value="Type-I_RS_S_subunit"/>
</dbReference>
<evidence type="ECO:0000256" key="4">
    <source>
        <dbReference type="SAM" id="Coils"/>
    </source>
</evidence>
<keyword evidence="4" id="KW-0175">Coiled coil</keyword>
<dbReference type="KEGG" id="tey:GLW17_03110"/>
<dbReference type="Gene3D" id="1.10.287.1120">
    <property type="entry name" value="Bipartite methylase S protein"/>
    <property type="match status" value="1"/>
</dbReference>
<gene>
    <name evidence="6" type="ORF">GLW17_03110</name>
</gene>
<dbReference type="REBASE" id="376945">
    <property type="entry name" value="S2.ThaYJ1ORF3125P"/>
</dbReference>